<keyword evidence="3" id="KW-1185">Reference proteome</keyword>
<reference evidence="2 3" key="1">
    <citation type="submission" date="2017-12" db="EMBL/GenBank/DDBJ databases">
        <authorList>
            <consortium name="DOE Joint Genome Institute"/>
            <person name="Haridas S."/>
            <person name="Kjaerbolling I."/>
            <person name="Vesth T.C."/>
            <person name="Frisvad J.C."/>
            <person name="Nybo J.L."/>
            <person name="Theobald S."/>
            <person name="Kuo A."/>
            <person name="Bowyer P."/>
            <person name="Matsuda Y."/>
            <person name="Mondo S."/>
            <person name="Lyhne E.K."/>
            <person name="Kogle M.E."/>
            <person name="Clum A."/>
            <person name="Lipzen A."/>
            <person name="Salamov A."/>
            <person name="Ngan C.Y."/>
            <person name="Daum C."/>
            <person name="Chiniquy J."/>
            <person name="Barry K."/>
            <person name="LaButti K."/>
            <person name="Simmons B.A."/>
            <person name="Magnuson J.K."/>
            <person name="Mortensen U.H."/>
            <person name="Larsen T.O."/>
            <person name="Grigoriev I.V."/>
            <person name="Baker S.E."/>
            <person name="Andersen M.R."/>
            <person name="Nordberg H.P."/>
            <person name="Cantor M.N."/>
            <person name="Hua S.X."/>
        </authorList>
    </citation>
    <scope>NUCLEOTIDE SEQUENCE [LARGE SCALE GENOMIC DNA]</scope>
    <source>
        <strain evidence="2 3">CBS 102.13</strain>
    </source>
</reference>
<feature type="compositionally biased region" description="Basic and acidic residues" evidence="1">
    <location>
        <begin position="195"/>
        <end position="211"/>
    </location>
</feature>
<dbReference type="OrthoDB" id="5343576at2759"/>
<dbReference type="GeneID" id="36521626"/>
<feature type="region of interest" description="Disordered" evidence="1">
    <location>
        <begin position="301"/>
        <end position="540"/>
    </location>
</feature>
<proteinExistence type="predicted"/>
<evidence type="ECO:0000313" key="2">
    <source>
        <dbReference type="EMBL" id="PLB33590.1"/>
    </source>
</evidence>
<dbReference type="AlphaFoldDB" id="A0A2I2EYZ4"/>
<feature type="compositionally biased region" description="Basic and acidic residues" evidence="1">
    <location>
        <begin position="343"/>
        <end position="358"/>
    </location>
</feature>
<dbReference type="Proteomes" id="UP000234585">
    <property type="component" value="Unassembled WGS sequence"/>
</dbReference>
<accession>A0A2I2EYZ4</accession>
<gene>
    <name evidence="2" type="ORF">BDW47DRAFT_113648</name>
</gene>
<feature type="compositionally biased region" description="Pro residues" evidence="1">
    <location>
        <begin position="475"/>
        <end position="486"/>
    </location>
</feature>
<dbReference type="STRING" id="41067.A0A2I2EYZ4"/>
<feature type="compositionally biased region" description="Basic and acidic residues" evidence="1">
    <location>
        <begin position="387"/>
        <end position="397"/>
    </location>
</feature>
<feature type="compositionally biased region" description="Basic and acidic residues" evidence="1">
    <location>
        <begin position="314"/>
        <end position="324"/>
    </location>
</feature>
<feature type="region of interest" description="Disordered" evidence="1">
    <location>
        <begin position="169"/>
        <end position="225"/>
    </location>
</feature>
<dbReference type="EMBL" id="KZ559201">
    <property type="protein sequence ID" value="PLB33590.1"/>
    <property type="molecule type" value="Genomic_DNA"/>
</dbReference>
<protein>
    <submittedName>
        <fullName evidence="2">Uncharacterized protein</fullName>
    </submittedName>
</protein>
<name>A0A2I2EYZ4_ASPCN</name>
<feature type="compositionally biased region" description="Low complexity" evidence="1">
    <location>
        <begin position="212"/>
        <end position="222"/>
    </location>
</feature>
<dbReference type="RefSeq" id="XP_024667602.1">
    <property type="nucleotide sequence ID" value="XM_024814466.1"/>
</dbReference>
<evidence type="ECO:0000256" key="1">
    <source>
        <dbReference type="SAM" id="MobiDB-lite"/>
    </source>
</evidence>
<evidence type="ECO:0000313" key="3">
    <source>
        <dbReference type="Proteomes" id="UP000234585"/>
    </source>
</evidence>
<organism evidence="2 3">
    <name type="scientific">Aspergillus candidus</name>
    <dbReference type="NCBI Taxonomy" id="41067"/>
    <lineage>
        <taxon>Eukaryota</taxon>
        <taxon>Fungi</taxon>
        <taxon>Dikarya</taxon>
        <taxon>Ascomycota</taxon>
        <taxon>Pezizomycotina</taxon>
        <taxon>Eurotiomycetes</taxon>
        <taxon>Eurotiomycetidae</taxon>
        <taxon>Eurotiales</taxon>
        <taxon>Aspergillaceae</taxon>
        <taxon>Aspergillus</taxon>
        <taxon>Aspergillus subgen. Circumdati</taxon>
    </lineage>
</organism>
<sequence>MSPAPVAADSQQDLQLQTLARAFEALLLTIQQLGCRDHFLQQRLEYASDEYLKLASQLPNGLDTHTKIISEKIRGRYADFDNPSKPPLSPPDVVKTLAESGSVGDPTLTSITEGLVCYKSVLHSKGVDRLSDDLNPCIVATRAGVSASLEKDFTTKGVRGGLRCPFAKPNNINPSENGVSHGIEDPFGAANGDACGHDPDPIKAEQLDRRSSLAPSGSAKSSTTRCPVARCPIRYLDQHSPEEVADYVERHKHEIPRSHAICVQRYQKDSSSMRHLDAKYGNLISMIRGLSVKHQAYLPERTRSEAGNSSSSAERVEKWAEEVGLKPQMHPPIKEEEEEDGEEERKGHFDRPLREVRLGESPSRPWGIPVPFPDPNLQTAPADADLDSVKSRDHADARTSSAAPLQDRPSTRPAGRCPFGHGAAASASEKPDDTPVTPLQDIMPPHPYPTASKGKCPFGHGAAASAAEKPDDIPATPPPDIPPHPYPTASKGQCPMGHGAAPSPDQLDPETETIRNPDRAPKPADTVEQETGIPIDGGGPDRIGANVIFNGPVFFGFSPEQTASFLQQLGSLGNGRST</sequence>
<feature type="compositionally biased region" description="Basic and acidic residues" evidence="1">
    <location>
        <begin position="512"/>
        <end position="522"/>
    </location>
</feature>